<dbReference type="PROSITE" id="PS00136">
    <property type="entry name" value="SUBTILASE_ASP"/>
    <property type="match status" value="1"/>
</dbReference>
<evidence type="ECO:0000256" key="5">
    <source>
        <dbReference type="PROSITE-ProRule" id="PRU01240"/>
    </source>
</evidence>
<dbReference type="AlphaFoldDB" id="A0A1H4PYX5"/>
<dbReference type="EMBL" id="FNTH01000001">
    <property type="protein sequence ID" value="SEC12576.1"/>
    <property type="molecule type" value="Genomic_DNA"/>
</dbReference>
<reference evidence="7 8" key="1">
    <citation type="submission" date="2016-10" db="EMBL/GenBank/DDBJ databases">
        <authorList>
            <person name="de Groot N.N."/>
        </authorList>
    </citation>
    <scope>NUCLEOTIDE SEQUENCE [LARGE SCALE GENOMIC DNA]</scope>
    <source>
        <strain evidence="7 8">MT12</strain>
    </source>
</reference>
<dbReference type="PRINTS" id="PR00723">
    <property type="entry name" value="SUBTILISIN"/>
</dbReference>
<dbReference type="OrthoDB" id="3496386at2"/>
<keyword evidence="3 5" id="KW-0378">Hydrolase</keyword>
<feature type="active site" description="Charge relay system" evidence="5">
    <location>
        <position position="404"/>
    </location>
</feature>
<evidence type="ECO:0000313" key="7">
    <source>
        <dbReference type="EMBL" id="SEC12576.1"/>
    </source>
</evidence>
<dbReference type="CDD" id="cd00306">
    <property type="entry name" value="Peptidases_S8_S53"/>
    <property type="match status" value="1"/>
</dbReference>
<dbReference type="GO" id="GO:0006508">
    <property type="term" value="P:proteolysis"/>
    <property type="evidence" value="ECO:0007669"/>
    <property type="project" value="UniProtKB-KW"/>
</dbReference>
<feature type="domain" description="Peptidase S8/S53" evidence="6">
    <location>
        <begin position="157"/>
        <end position="454"/>
    </location>
</feature>
<evidence type="ECO:0000313" key="8">
    <source>
        <dbReference type="Proteomes" id="UP000198992"/>
    </source>
</evidence>
<dbReference type="PANTHER" id="PTHR43806:SF7">
    <property type="entry name" value="MEMBRANE-BOUND TRANSCRIPTION FACTOR SITE-1 PROTEASE"/>
    <property type="match status" value="1"/>
</dbReference>
<feature type="active site" description="Charge relay system" evidence="5">
    <location>
        <position position="166"/>
    </location>
</feature>
<accession>A0A1H4PYX5</accession>
<dbReference type="PROSITE" id="PS51892">
    <property type="entry name" value="SUBTILASE"/>
    <property type="match status" value="1"/>
</dbReference>
<feature type="active site" description="Charge relay system" evidence="5">
    <location>
        <position position="206"/>
    </location>
</feature>
<evidence type="ECO:0000256" key="2">
    <source>
        <dbReference type="ARBA" id="ARBA00022670"/>
    </source>
</evidence>
<gene>
    <name evidence="7" type="ORF">SAMN05444164_1090</name>
</gene>
<comment type="similarity">
    <text evidence="1 5">Belongs to the peptidase S8 family.</text>
</comment>
<dbReference type="RefSeq" id="WP_092114630.1">
    <property type="nucleotide sequence ID" value="NZ_FNTH01000001.1"/>
</dbReference>
<evidence type="ECO:0000256" key="3">
    <source>
        <dbReference type="ARBA" id="ARBA00022801"/>
    </source>
</evidence>
<dbReference type="InterPro" id="IPR015500">
    <property type="entry name" value="Peptidase_S8_subtilisin-rel"/>
</dbReference>
<dbReference type="Pfam" id="PF00082">
    <property type="entry name" value="Peptidase_S8"/>
    <property type="match status" value="1"/>
</dbReference>
<protein>
    <submittedName>
        <fullName evidence="7">Subtilase family protein</fullName>
    </submittedName>
</protein>
<dbReference type="PANTHER" id="PTHR43806">
    <property type="entry name" value="PEPTIDASE S8"/>
    <property type="match status" value="1"/>
</dbReference>
<sequence>MKAWELPTGYVRVLVQRNQHDTLVQAANDMLEGRSPAEQMRVYADANAKHDFVVDTEFGAVPIWDGADRRPAISVNDRGKKARSLLALDKSRKFLIRAYVAPASLAKSNFNDGEPVWSDPDLSGNYALPPANQATGDTHQVRQDLDTTTLQDNGLYGGGVAVAIVDTGICRPHLAKRLGFNPALDVANSWTPPTLATTPGLNRIGHGTMCAYGVLAIAPNVTLLDYPLLLGRPAGEHTVSATIGEMIRGYLILIWRWAIIGTISQSALVVNNSWGIFHPSLDEFPANDPRRYIDNPNHPFAFYVWLLTAFGADVVFAAGNCGNGCPSAVCLQRTAGMIMGANAYTEVLTLAGCDIHDARVCYSSQGPSIAGMPPQKPDITAYTQFLGSKVLRGPRGFEPDTGTSTSCAIASGCIAALRTRQPPTATDPAAMIAVLQATALPAGGAVPNYDYGYGVVRPVAAGRSLGIIP</sequence>
<name>A0A1H4PYX5_9BRAD</name>
<proteinExistence type="inferred from homology"/>
<dbReference type="Gene3D" id="3.40.50.200">
    <property type="entry name" value="Peptidase S8/S53 domain"/>
    <property type="match status" value="1"/>
</dbReference>
<dbReference type="InterPro" id="IPR000209">
    <property type="entry name" value="Peptidase_S8/S53_dom"/>
</dbReference>
<keyword evidence="4 5" id="KW-0720">Serine protease</keyword>
<keyword evidence="2 5" id="KW-0645">Protease</keyword>
<evidence type="ECO:0000259" key="6">
    <source>
        <dbReference type="Pfam" id="PF00082"/>
    </source>
</evidence>
<organism evidence="7 8">
    <name type="scientific">Bradyrhizobium erythrophlei</name>
    <dbReference type="NCBI Taxonomy" id="1437360"/>
    <lineage>
        <taxon>Bacteria</taxon>
        <taxon>Pseudomonadati</taxon>
        <taxon>Pseudomonadota</taxon>
        <taxon>Alphaproteobacteria</taxon>
        <taxon>Hyphomicrobiales</taxon>
        <taxon>Nitrobacteraceae</taxon>
        <taxon>Bradyrhizobium</taxon>
    </lineage>
</organism>
<dbReference type="Proteomes" id="UP000198992">
    <property type="component" value="Unassembled WGS sequence"/>
</dbReference>
<dbReference type="InterPro" id="IPR050131">
    <property type="entry name" value="Peptidase_S8_subtilisin-like"/>
</dbReference>
<evidence type="ECO:0000256" key="4">
    <source>
        <dbReference type="ARBA" id="ARBA00022825"/>
    </source>
</evidence>
<dbReference type="SUPFAM" id="SSF52743">
    <property type="entry name" value="Subtilisin-like"/>
    <property type="match status" value="1"/>
</dbReference>
<evidence type="ECO:0000256" key="1">
    <source>
        <dbReference type="ARBA" id="ARBA00011073"/>
    </source>
</evidence>
<dbReference type="InterPro" id="IPR023827">
    <property type="entry name" value="Peptidase_S8_Asp-AS"/>
</dbReference>
<dbReference type="GO" id="GO:0004252">
    <property type="term" value="F:serine-type endopeptidase activity"/>
    <property type="evidence" value="ECO:0007669"/>
    <property type="project" value="UniProtKB-UniRule"/>
</dbReference>
<dbReference type="InterPro" id="IPR036852">
    <property type="entry name" value="Peptidase_S8/S53_dom_sf"/>
</dbReference>